<proteinExistence type="predicted"/>
<name>A0ABQ9EDX2_TEGGR</name>
<dbReference type="InterPro" id="IPR009533">
    <property type="entry name" value="FAM107"/>
</dbReference>
<feature type="compositionally biased region" description="Acidic residues" evidence="2">
    <location>
        <begin position="16"/>
        <end position="27"/>
    </location>
</feature>
<keyword evidence="1" id="KW-0175">Coiled coil</keyword>
<evidence type="ECO:0000313" key="4">
    <source>
        <dbReference type="Proteomes" id="UP001217089"/>
    </source>
</evidence>
<dbReference type="PANTHER" id="PTHR16768">
    <property type="entry name" value="DOWN REGULATED IN RENAL CARCINOMA 1/TU3A"/>
    <property type="match status" value="1"/>
</dbReference>
<gene>
    <name evidence="3" type="ORF">KUTeg_021038</name>
</gene>
<comment type="caution">
    <text evidence="3">The sequence shown here is derived from an EMBL/GenBank/DDBJ whole genome shotgun (WGS) entry which is preliminary data.</text>
</comment>
<evidence type="ECO:0000313" key="3">
    <source>
        <dbReference type="EMBL" id="KAJ8302051.1"/>
    </source>
</evidence>
<dbReference type="Pfam" id="PF06625">
    <property type="entry name" value="DUF1151"/>
    <property type="match status" value="1"/>
</dbReference>
<protein>
    <submittedName>
        <fullName evidence="3">Uncharacterized protein</fullName>
    </submittedName>
</protein>
<sequence>MARLGMCLYEMYPDVPEPDPDYEDEVDSSTNVKPSELHVETQDGKPVLIRERNPSVTSNPETNESELIKPKKLTNPCIESSTRMALHKELLLNYKRGIDILQKPELDKVAESGCFVVLVTQYLYYFDKHVTQSVLLYMAGIGNMNA</sequence>
<dbReference type="PANTHER" id="PTHR16768:SF5">
    <property type="entry name" value="FI14214P"/>
    <property type="match status" value="1"/>
</dbReference>
<reference evidence="3 4" key="1">
    <citation type="submission" date="2022-12" db="EMBL/GenBank/DDBJ databases">
        <title>Chromosome-level genome of Tegillarca granosa.</title>
        <authorList>
            <person name="Kim J."/>
        </authorList>
    </citation>
    <scope>NUCLEOTIDE SEQUENCE [LARGE SCALE GENOMIC DNA]</scope>
    <source>
        <strain evidence="3">Teg-2019</strain>
        <tissue evidence="3">Adductor muscle</tissue>
    </source>
</reference>
<keyword evidence="4" id="KW-1185">Reference proteome</keyword>
<evidence type="ECO:0000256" key="2">
    <source>
        <dbReference type="SAM" id="MobiDB-lite"/>
    </source>
</evidence>
<dbReference type="Proteomes" id="UP001217089">
    <property type="component" value="Unassembled WGS sequence"/>
</dbReference>
<accession>A0ABQ9EDX2</accession>
<dbReference type="EMBL" id="JARBDR010000918">
    <property type="protein sequence ID" value="KAJ8302051.1"/>
    <property type="molecule type" value="Genomic_DNA"/>
</dbReference>
<evidence type="ECO:0000256" key="1">
    <source>
        <dbReference type="ARBA" id="ARBA00023054"/>
    </source>
</evidence>
<feature type="region of interest" description="Disordered" evidence="2">
    <location>
        <begin position="15"/>
        <end position="42"/>
    </location>
</feature>
<organism evidence="3 4">
    <name type="scientific">Tegillarca granosa</name>
    <name type="common">Malaysian cockle</name>
    <name type="synonym">Anadara granosa</name>
    <dbReference type="NCBI Taxonomy" id="220873"/>
    <lineage>
        <taxon>Eukaryota</taxon>
        <taxon>Metazoa</taxon>
        <taxon>Spiralia</taxon>
        <taxon>Lophotrochozoa</taxon>
        <taxon>Mollusca</taxon>
        <taxon>Bivalvia</taxon>
        <taxon>Autobranchia</taxon>
        <taxon>Pteriomorphia</taxon>
        <taxon>Arcoida</taxon>
        <taxon>Arcoidea</taxon>
        <taxon>Arcidae</taxon>
        <taxon>Tegillarca</taxon>
    </lineage>
</organism>